<feature type="transmembrane region" description="Helical" evidence="1">
    <location>
        <begin position="203"/>
        <end position="220"/>
    </location>
</feature>
<evidence type="ECO:0008006" key="4">
    <source>
        <dbReference type="Google" id="ProtNLM"/>
    </source>
</evidence>
<evidence type="ECO:0000256" key="1">
    <source>
        <dbReference type="SAM" id="Phobius"/>
    </source>
</evidence>
<protein>
    <recommendedName>
        <fullName evidence="4">Poxvirus protein I5</fullName>
    </recommendedName>
</protein>
<dbReference type="AlphaFoldDB" id="A0A1H5MG29"/>
<organism evidence="2 3">
    <name type="scientific">Arthrobacter alpinus</name>
    <dbReference type="NCBI Taxonomy" id="656366"/>
    <lineage>
        <taxon>Bacteria</taxon>
        <taxon>Bacillati</taxon>
        <taxon>Actinomycetota</taxon>
        <taxon>Actinomycetes</taxon>
        <taxon>Micrococcales</taxon>
        <taxon>Micrococcaceae</taxon>
        <taxon>Arthrobacter</taxon>
    </lineage>
</organism>
<keyword evidence="1" id="KW-1133">Transmembrane helix</keyword>
<feature type="transmembrane region" description="Helical" evidence="1">
    <location>
        <begin position="37"/>
        <end position="59"/>
    </location>
</feature>
<dbReference type="Proteomes" id="UP000182725">
    <property type="component" value="Unassembled WGS sequence"/>
</dbReference>
<keyword evidence="1" id="KW-0472">Membrane</keyword>
<name>A0A1H5MG29_9MICC</name>
<evidence type="ECO:0000313" key="3">
    <source>
        <dbReference type="Proteomes" id="UP000182725"/>
    </source>
</evidence>
<gene>
    <name evidence="2" type="ORF">SAMN04489740_2927</name>
</gene>
<feature type="transmembrane region" description="Helical" evidence="1">
    <location>
        <begin position="92"/>
        <end position="111"/>
    </location>
</feature>
<dbReference type="EMBL" id="FNTV01000001">
    <property type="protein sequence ID" value="SEE88342.1"/>
    <property type="molecule type" value="Genomic_DNA"/>
</dbReference>
<dbReference type="RefSeq" id="WP_074712232.1">
    <property type="nucleotide sequence ID" value="NZ_FNTV01000001.1"/>
</dbReference>
<accession>A0A1H5MG29</accession>
<sequence>MASASRSARETRQARNARLAATAAPKVNKFALLSETLLLGVCLFVLALPIVTAPAAYAAGAAHMERHIAGRPDTVASLWADFRAALPGSWKFGFALLGAGAVAAVNVLLAGSEQLPGGRLVLAATVLLAGGLAVLLLRAAGLWQAERERVAGLSGSTADAPPSAWPGAWAQAQRDSASDWIGTALLVAALAMCLTFLWMLPPLVFIVPGAMILAVVSVHYRHMGLQA</sequence>
<keyword evidence="1" id="KW-0812">Transmembrane</keyword>
<feature type="transmembrane region" description="Helical" evidence="1">
    <location>
        <begin position="180"/>
        <end position="197"/>
    </location>
</feature>
<proteinExistence type="predicted"/>
<evidence type="ECO:0000313" key="2">
    <source>
        <dbReference type="EMBL" id="SEE88342.1"/>
    </source>
</evidence>
<reference evidence="2 3" key="1">
    <citation type="submission" date="2016-10" db="EMBL/GenBank/DDBJ databases">
        <authorList>
            <person name="de Groot N.N."/>
        </authorList>
    </citation>
    <scope>NUCLEOTIDE SEQUENCE [LARGE SCALE GENOMIC DNA]</scope>
    <source>
        <strain evidence="2 3">DSM 22274</strain>
    </source>
</reference>
<feature type="transmembrane region" description="Helical" evidence="1">
    <location>
        <begin position="117"/>
        <end position="137"/>
    </location>
</feature>